<dbReference type="GO" id="GO:0016887">
    <property type="term" value="F:ATP hydrolysis activity"/>
    <property type="evidence" value="ECO:0007669"/>
    <property type="project" value="InterPro"/>
</dbReference>
<evidence type="ECO:0000256" key="3">
    <source>
        <dbReference type="ARBA" id="ARBA00022741"/>
    </source>
</evidence>
<dbReference type="AlphaFoldDB" id="A0A653AGR8"/>
<dbReference type="GO" id="GO:0005524">
    <property type="term" value="F:ATP binding"/>
    <property type="evidence" value="ECO:0007669"/>
    <property type="project" value="UniProtKB-KW"/>
</dbReference>
<evidence type="ECO:0000256" key="2">
    <source>
        <dbReference type="ARBA" id="ARBA00022448"/>
    </source>
</evidence>
<name>A0A653AGR8_9BACT</name>
<comment type="similarity">
    <text evidence="1">Belongs to the ABC transporter superfamily.</text>
</comment>
<dbReference type="PANTHER" id="PTHR43335">
    <property type="entry name" value="ABC TRANSPORTER, ATP-BINDING PROTEIN"/>
    <property type="match status" value="1"/>
</dbReference>
<dbReference type="PANTHER" id="PTHR43335:SF4">
    <property type="entry name" value="ABC TRANSPORTER, ATP-BINDING PROTEIN"/>
    <property type="match status" value="1"/>
</dbReference>
<dbReference type="InterPro" id="IPR003439">
    <property type="entry name" value="ABC_transporter-like_ATP-bd"/>
</dbReference>
<keyword evidence="3" id="KW-0547">Nucleotide-binding</keyword>
<organism evidence="6">
    <name type="scientific">uncultured Paludibacter sp</name>
    <dbReference type="NCBI Taxonomy" id="497635"/>
    <lineage>
        <taxon>Bacteria</taxon>
        <taxon>Pseudomonadati</taxon>
        <taxon>Bacteroidota</taxon>
        <taxon>Bacteroidia</taxon>
        <taxon>Bacteroidales</taxon>
        <taxon>Paludibacteraceae</taxon>
        <taxon>Paludibacter</taxon>
        <taxon>environmental samples</taxon>
    </lineage>
</organism>
<dbReference type="Pfam" id="PF00005">
    <property type="entry name" value="ABC_tran"/>
    <property type="match status" value="1"/>
</dbReference>
<dbReference type="InterPro" id="IPR003593">
    <property type="entry name" value="AAA+_ATPase"/>
</dbReference>
<dbReference type="InterPro" id="IPR027417">
    <property type="entry name" value="P-loop_NTPase"/>
</dbReference>
<proteinExistence type="inferred from homology"/>
<dbReference type="NCBIfam" id="TIGR03522">
    <property type="entry name" value="GldA_ABC_ATP"/>
    <property type="match status" value="1"/>
</dbReference>
<dbReference type="InterPro" id="IPR019864">
    <property type="entry name" value="Motility-assoc_ABC_GldA"/>
</dbReference>
<dbReference type="SMART" id="SM00382">
    <property type="entry name" value="AAA"/>
    <property type="match status" value="1"/>
</dbReference>
<keyword evidence="4" id="KW-0067">ATP-binding</keyword>
<evidence type="ECO:0000256" key="1">
    <source>
        <dbReference type="ARBA" id="ARBA00005417"/>
    </source>
</evidence>
<gene>
    <name evidence="6" type="ORF">TRIP_D420128</name>
</gene>
<evidence type="ECO:0000259" key="5">
    <source>
        <dbReference type="PROSITE" id="PS50893"/>
    </source>
</evidence>
<dbReference type="Gene3D" id="3.40.50.300">
    <property type="entry name" value="P-loop containing nucleotide triphosphate hydrolases"/>
    <property type="match status" value="1"/>
</dbReference>
<dbReference type="CDD" id="cd03230">
    <property type="entry name" value="ABC_DR_subfamily_A"/>
    <property type="match status" value="1"/>
</dbReference>
<dbReference type="SUPFAM" id="SSF52540">
    <property type="entry name" value="P-loop containing nucleoside triphosphate hydrolases"/>
    <property type="match status" value="1"/>
</dbReference>
<reference evidence="6" key="1">
    <citation type="submission" date="2018-07" db="EMBL/GenBank/DDBJ databases">
        <authorList>
            <consortium name="Genoscope - CEA"/>
            <person name="William W."/>
        </authorList>
    </citation>
    <scope>NUCLEOTIDE SEQUENCE</scope>
    <source>
        <strain evidence="6">IK1</strain>
    </source>
</reference>
<dbReference type="EMBL" id="UPXZ01000037">
    <property type="protein sequence ID" value="VBB47264.1"/>
    <property type="molecule type" value="Genomic_DNA"/>
</dbReference>
<evidence type="ECO:0000313" key="6">
    <source>
        <dbReference type="EMBL" id="VBB47264.1"/>
    </source>
</evidence>
<accession>A0A653AGR8</accession>
<keyword evidence="2" id="KW-0813">Transport</keyword>
<protein>
    <submittedName>
        <fullName evidence="6">Protein involved in gliding motility GldA</fullName>
    </submittedName>
</protein>
<feature type="domain" description="ABC transporter" evidence="5">
    <location>
        <begin position="3"/>
        <end position="231"/>
    </location>
</feature>
<evidence type="ECO:0000256" key="4">
    <source>
        <dbReference type="ARBA" id="ARBA00022840"/>
    </source>
</evidence>
<sequence>MSIEISNISKTYGTQQVLKNISFKIGSGEIVGFLGPNGAGKTTTMRILAGSLNYDGGSAKICETDVKENPLETKKNVGYLPEQNPLYTDMYVREYLLFVAETYKLGKEKRKRVEELIDLVGLRNECKKKIGQLSKGYRQRVGLAQALIHNPEVLILDEPTTGLDPNQLVEIRNLIKEIGKNRTVLFSTHIMQEIEAVCNRVIIISKGEIVADYPDVKEISTFGKNEFHLEVEFSDKLEKDALKSIKSIKNIQTKDEKTFTLTSEKDIRSNIFDFAVKTNNKILTLKPLGKKMEEVFRELTK</sequence>
<dbReference type="PROSITE" id="PS50893">
    <property type="entry name" value="ABC_TRANSPORTER_2"/>
    <property type="match status" value="1"/>
</dbReference>